<dbReference type="EMBL" id="JBHUDZ010000016">
    <property type="protein sequence ID" value="MFD1604699.1"/>
    <property type="molecule type" value="Genomic_DNA"/>
</dbReference>
<feature type="transmembrane region" description="Helical" evidence="1">
    <location>
        <begin position="142"/>
        <end position="163"/>
    </location>
</feature>
<name>A0ABW4HIG6_9FLAO</name>
<accession>A0ABW4HIG6</accession>
<comment type="caution">
    <text evidence="2">The sequence shown here is derived from an EMBL/GenBank/DDBJ whole genome shotgun (WGS) entry which is preliminary data.</text>
</comment>
<evidence type="ECO:0008006" key="4">
    <source>
        <dbReference type="Google" id="ProtNLM"/>
    </source>
</evidence>
<proteinExistence type="predicted"/>
<keyword evidence="1" id="KW-0812">Transmembrane</keyword>
<evidence type="ECO:0000313" key="3">
    <source>
        <dbReference type="Proteomes" id="UP001597138"/>
    </source>
</evidence>
<protein>
    <recommendedName>
        <fullName evidence="4">Intein N-terminal splicing region</fullName>
    </recommendedName>
</protein>
<evidence type="ECO:0000313" key="2">
    <source>
        <dbReference type="EMBL" id="MFD1604699.1"/>
    </source>
</evidence>
<keyword evidence="1" id="KW-0472">Membrane</keyword>
<keyword evidence="1" id="KW-1133">Transmembrane helix</keyword>
<dbReference type="Proteomes" id="UP001597138">
    <property type="component" value="Unassembled WGS sequence"/>
</dbReference>
<gene>
    <name evidence="2" type="ORF">ACFSC2_18315</name>
</gene>
<keyword evidence="3" id="KW-1185">Reference proteome</keyword>
<organism evidence="2 3">
    <name type="scientific">Flavobacterium artemisiae</name>
    <dbReference type="NCBI Taxonomy" id="2126556"/>
    <lineage>
        <taxon>Bacteria</taxon>
        <taxon>Pseudomonadati</taxon>
        <taxon>Bacteroidota</taxon>
        <taxon>Flavobacteriia</taxon>
        <taxon>Flavobacteriales</taxon>
        <taxon>Flavobacteriaceae</taxon>
        <taxon>Flavobacterium</taxon>
    </lineage>
</organism>
<sequence length="181" mass="21227">MRLLAFFLLISYLSNAQELGYESRKREILSDIIRTEAFNKGETFITAKIDSANVEHLLKSILEKPYIVNFNNQKENLIITVEELEYFAKALRKQYKNEWKEDDFNNRKVIKQSDIPECLYQDINRKVVMISDPILFKSDQTIFVYLANLCCCGAYGSSGLFLYTKKDGVWKKSFNIIEEDY</sequence>
<reference evidence="3" key="1">
    <citation type="journal article" date="2019" name="Int. J. Syst. Evol. Microbiol.">
        <title>The Global Catalogue of Microorganisms (GCM) 10K type strain sequencing project: providing services to taxonomists for standard genome sequencing and annotation.</title>
        <authorList>
            <consortium name="The Broad Institute Genomics Platform"/>
            <consortium name="The Broad Institute Genome Sequencing Center for Infectious Disease"/>
            <person name="Wu L."/>
            <person name="Ma J."/>
        </authorList>
    </citation>
    <scope>NUCLEOTIDE SEQUENCE [LARGE SCALE GENOMIC DNA]</scope>
    <source>
        <strain evidence="3">CCUG 70865</strain>
    </source>
</reference>
<evidence type="ECO:0000256" key="1">
    <source>
        <dbReference type="SAM" id="Phobius"/>
    </source>
</evidence>
<dbReference type="RefSeq" id="WP_379815787.1">
    <property type="nucleotide sequence ID" value="NZ_JBHUDZ010000016.1"/>
</dbReference>